<proteinExistence type="predicted"/>
<organism evidence="1 2">
    <name type="scientific">Vespula maculifrons</name>
    <name type="common">Eastern yellow jacket</name>
    <name type="synonym">Wasp</name>
    <dbReference type="NCBI Taxonomy" id="7453"/>
    <lineage>
        <taxon>Eukaryota</taxon>
        <taxon>Metazoa</taxon>
        <taxon>Ecdysozoa</taxon>
        <taxon>Arthropoda</taxon>
        <taxon>Hexapoda</taxon>
        <taxon>Insecta</taxon>
        <taxon>Pterygota</taxon>
        <taxon>Neoptera</taxon>
        <taxon>Endopterygota</taxon>
        <taxon>Hymenoptera</taxon>
        <taxon>Apocrita</taxon>
        <taxon>Aculeata</taxon>
        <taxon>Vespoidea</taxon>
        <taxon>Vespidae</taxon>
        <taxon>Vespinae</taxon>
        <taxon>Vespula</taxon>
    </lineage>
</organism>
<protein>
    <submittedName>
        <fullName evidence="1">Uncharacterized protein</fullName>
    </submittedName>
</protein>
<dbReference type="EMBL" id="JAYRBN010000034">
    <property type="protein sequence ID" value="KAL2748073.1"/>
    <property type="molecule type" value="Genomic_DNA"/>
</dbReference>
<keyword evidence="2" id="KW-1185">Reference proteome</keyword>
<comment type="caution">
    <text evidence="1">The sequence shown here is derived from an EMBL/GenBank/DDBJ whole genome shotgun (WGS) entry which is preliminary data.</text>
</comment>
<evidence type="ECO:0000313" key="2">
    <source>
        <dbReference type="Proteomes" id="UP001607303"/>
    </source>
</evidence>
<accession>A0ABD2CSG6</accession>
<name>A0ABD2CSG6_VESMC</name>
<dbReference type="AlphaFoldDB" id="A0ABD2CSG6"/>
<evidence type="ECO:0000313" key="1">
    <source>
        <dbReference type="EMBL" id="KAL2748073.1"/>
    </source>
</evidence>
<reference evidence="1 2" key="1">
    <citation type="journal article" date="2024" name="Ann. Entomol. Soc. Am.">
        <title>Genomic analyses of the southern and eastern yellowjacket wasps (Hymenoptera: Vespidae) reveal evolutionary signatures of social life.</title>
        <authorList>
            <person name="Catto M.A."/>
            <person name="Caine P.B."/>
            <person name="Orr S.E."/>
            <person name="Hunt B.G."/>
            <person name="Goodisman M.A.D."/>
        </authorList>
    </citation>
    <scope>NUCLEOTIDE SEQUENCE [LARGE SCALE GENOMIC DNA]</scope>
    <source>
        <strain evidence="1">232</strain>
        <tissue evidence="1">Head and thorax</tissue>
    </source>
</reference>
<dbReference type="Proteomes" id="UP001607303">
    <property type="component" value="Unassembled WGS sequence"/>
</dbReference>
<feature type="non-terminal residue" evidence="1">
    <location>
        <position position="157"/>
    </location>
</feature>
<sequence>MDGLMDANGRTEKNLVRREGRRVVIICETCDTCSNDRSKEKILMKVLETKCVDGWHWDKSISSCDTLEETRGLSSSIACARRDLREAEGEGFYLDFSSLSFSCWERHENRAAKSNSRNAARNLTTARRYTVARNLEKRFQQRTSSTADVLPTTKSWI</sequence>
<gene>
    <name evidence="1" type="ORF">V1477_003968</name>
</gene>